<evidence type="ECO:0000313" key="2">
    <source>
        <dbReference type="EMBL" id="CAA9307753.1"/>
    </source>
</evidence>
<feature type="non-terminal residue" evidence="2">
    <location>
        <position position="108"/>
    </location>
</feature>
<feature type="compositionally biased region" description="Basic residues" evidence="1">
    <location>
        <begin position="33"/>
        <end position="54"/>
    </location>
</feature>
<accession>A0A6J4KLF9</accession>
<gene>
    <name evidence="2" type="ORF">AVDCRST_MAG07-214</name>
</gene>
<organism evidence="2">
    <name type="scientific">uncultured Frankineae bacterium</name>
    <dbReference type="NCBI Taxonomy" id="437475"/>
    <lineage>
        <taxon>Bacteria</taxon>
        <taxon>Bacillati</taxon>
        <taxon>Actinomycetota</taxon>
        <taxon>Actinomycetes</taxon>
        <taxon>Frankiales</taxon>
        <taxon>environmental samples</taxon>
    </lineage>
</organism>
<reference evidence="2" key="1">
    <citation type="submission" date="2020-02" db="EMBL/GenBank/DDBJ databases">
        <authorList>
            <person name="Meier V. D."/>
        </authorList>
    </citation>
    <scope>NUCLEOTIDE SEQUENCE</scope>
    <source>
        <strain evidence="2">AVDCRST_MAG07</strain>
    </source>
</reference>
<proteinExistence type="predicted"/>
<protein>
    <submittedName>
        <fullName evidence="2">Uncharacterized protein</fullName>
    </submittedName>
</protein>
<feature type="non-terminal residue" evidence="2">
    <location>
        <position position="1"/>
    </location>
</feature>
<sequence>AGRPGDPSRRRLSWWRRSAAPRLSTSEVERICRRTPRSTRAAPTRRRRWRRSTWRRPGPGCREAPPWRWGTPTCPARAQEVLGFTARVRPEQGLARLRLGLAARRSGL</sequence>
<dbReference type="AlphaFoldDB" id="A0A6J4KLF9"/>
<evidence type="ECO:0000256" key="1">
    <source>
        <dbReference type="SAM" id="MobiDB-lite"/>
    </source>
</evidence>
<feature type="region of interest" description="Disordered" evidence="1">
    <location>
        <begin position="26"/>
        <end position="69"/>
    </location>
</feature>
<name>A0A6J4KLF9_9ACTN</name>
<dbReference type="EMBL" id="CADCUB010000016">
    <property type="protein sequence ID" value="CAA9307753.1"/>
    <property type="molecule type" value="Genomic_DNA"/>
</dbReference>